<dbReference type="Pfam" id="PF01268">
    <property type="entry name" value="FTHFS"/>
    <property type="match status" value="1"/>
</dbReference>
<keyword evidence="5 8" id="KW-0067">ATP-binding</keyword>
<keyword evidence="2 8" id="KW-0554">One-carbon metabolism</keyword>
<name>A0AAJ0JRD0_STACA</name>
<dbReference type="InterPro" id="IPR000559">
    <property type="entry name" value="Formate_THF_ligase"/>
</dbReference>
<keyword evidence="4 8" id="KW-0547">Nucleotide-binding</keyword>
<dbReference type="Proteomes" id="UP000033530">
    <property type="component" value="Unassembled WGS sequence"/>
</dbReference>
<dbReference type="AlphaFoldDB" id="A0AAJ0JRD0"/>
<evidence type="ECO:0000256" key="8">
    <source>
        <dbReference type="HAMAP-Rule" id="MF_01543"/>
    </source>
</evidence>
<evidence type="ECO:0000256" key="5">
    <source>
        <dbReference type="ARBA" id="ARBA00022840"/>
    </source>
</evidence>
<dbReference type="InterPro" id="IPR027417">
    <property type="entry name" value="P-loop_NTPase"/>
</dbReference>
<dbReference type="FunFam" id="3.10.410.10:FF:000001">
    <property type="entry name" value="Putative formate--tetrahydrofolate ligase"/>
    <property type="match status" value="1"/>
</dbReference>
<evidence type="ECO:0000313" key="10">
    <source>
        <dbReference type="Proteomes" id="UP000033530"/>
    </source>
</evidence>
<organism evidence="9 10">
    <name type="scientific">Staphylococcus carnosus</name>
    <dbReference type="NCBI Taxonomy" id="1281"/>
    <lineage>
        <taxon>Bacteria</taxon>
        <taxon>Bacillati</taxon>
        <taxon>Bacillota</taxon>
        <taxon>Bacilli</taxon>
        <taxon>Bacillales</taxon>
        <taxon>Staphylococcaceae</taxon>
        <taxon>Staphylococcus</taxon>
    </lineage>
</organism>
<dbReference type="HAMAP" id="MF_01543">
    <property type="entry name" value="FTHFS"/>
    <property type="match status" value="1"/>
</dbReference>
<dbReference type="SUPFAM" id="SSF52540">
    <property type="entry name" value="P-loop containing nucleoside triphosphate hydrolases"/>
    <property type="match status" value="1"/>
</dbReference>
<evidence type="ECO:0000256" key="2">
    <source>
        <dbReference type="ARBA" id="ARBA00022563"/>
    </source>
</evidence>
<evidence type="ECO:0000256" key="6">
    <source>
        <dbReference type="ARBA" id="ARBA00049033"/>
    </source>
</evidence>
<evidence type="ECO:0000256" key="7">
    <source>
        <dbReference type="ARBA" id="ARBA00061363"/>
    </source>
</evidence>
<dbReference type="PROSITE" id="PS00722">
    <property type="entry name" value="FTHFS_2"/>
    <property type="match status" value="1"/>
</dbReference>
<dbReference type="GO" id="GO:0035999">
    <property type="term" value="P:tetrahydrofolate interconversion"/>
    <property type="evidence" value="ECO:0007669"/>
    <property type="project" value="UniProtKB-UniRule"/>
</dbReference>
<dbReference type="EC" id="6.3.4.3" evidence="8"/>
<dbReference type="RefSeq" id="WP_046099177.1">
    <property type="nucleotide sequence ID" value="NZ_BKAP01000001.1"/>
</dbReference>
<evidence type="ECO:0000256" key="1">
    <source>
        <dbReference type="ARBA" id="ARBA00004777"/>
    </source>
</evidence>
<dbReference type="Gene3D" id="3.40.50.300">
    <property type="entry name" value="P-loop containing nucleotide triphosphate hydrolases"/>
    <property type="match status" value="1"/>
</dbReference>
<dbReference type="GO" id="GO:0004329">
    <property type="term" value="F:formate-tetrahydrofolate ligase activity"/>
    <property type="evidence" value="ECO:0007669"/>
    <property type="project" value="UniProtKB-UniRule"/>
</dbReference>
<protein>
    <recommendedName>
        <fullName evidence="8">Formate--tetrahydrofolate ligase</fullName>
        <ecNumber evidence="8">6.3.4.3</ecNumber>
    </recommendedName>
    <alternativeName>
        <fullName evidence="8">Formyltetrahydrofolate synthetase</fullName>
        <shortName evidence="8">FHS</shortName>
        <shortName evidence="8">FTHFS</shortName>
    </alternativeName>
</protein>
<reference evidence="9 10" key="1">
    <citation type="submission" date="2015-03" db="EMBL/GenBank/DDBJ databases">
        <title>Draft Genome Sequence of S. carnosus subsp. utilis LTH 7013, Isolated from South Tirolean Ham.</title>
        <authorList>
            <person name="Mueller A."/>
            <person name="Huptas C."/>
            <person name="Wenning M."/>
            <person name="Weiss A."/>
            <person name="Schmidt H."/>
        </authorList>
    </citation>
    <scope>NUCLEOTIDE SEQUENCE [LARGE SCALE GENOMIC DNA]</scope>
    <source>
        <strain evidence="9 10">LTH7013</strain>
    </source>
</reference>
<dbReference type="GO" id="GO:0005524">
    <property type="term" value="F:ATP binding"/>
    <property type="evidence" value="ECO:0007669"/>
    <property type="project" value="UniProtKB-UniRule"/>
</dbReference>
<comment type="similarity">
    <text evidence="7 8">Belongs to the formate--tetrahydrofolate ligase family.</text>
</comment>
<dbReference type="InterPro" id="IPR020628">
    <property type="entry name" value="Formate_THF_ligase_CS"/>
</dbReference>
<dbReference type="EMBL" id="LAIU01000001">
    <property type="protein sequence ID" value="KKB26026.1"/>
    <property type="molecule type" value="Genomic_DNA"/>
</dbReference>
<proteinExistence type="inferred from homology"/>
<dbReference type="FunFam" id="3.30.1510.10:FF:000001">
    <property type="entry name" value="Formate--tetrahydrofolate ligase"/>
    <property type="match status" value="1"/>
</dbReference>
<comment type="catalytic activity">
    <reaction evidence="6 8">
        <text>(6S)-5,6,7,8-tetrahydrofolate + formate + ATP = (6R)-10-formyltetrahydrofolate + ADP + phosphate</text>
        <dbReference type="Rhea" id="RHEA:20221"/>
        <dbReference type="ChEBI" id="CHEBI:15740"/>
        <dbReference type="ChEBI" id="CHEBI:30616"/>
        <dbReference type="ChEBI" id="CHEBI:43474"/>
        <dbReference type="ChEBI" id="CHEBI:57453"/>
        <dbReference type="ChEBI" id="CHEBI:195366"/>
        <dbReference type="ChEBI" id="CHEBI:456216"/>
        <dbReference type="EC" id="6.3.4.3"/>
    </reaction>
</comment>
<dbReference type="Gene3D" id="3.10.410.10">
    <property type="entry name" value="Formyltetrahydrofolate synthetase, domain 3"/>
    <property type="match status" value="1"/>
</dbReference>
<evidence type="ECO:0000256" key="4">
    <source>
        <dbReference type="ARBA" id="ARBA00022741"/>
    </source>
</evidence>
<dbReference type="PROSITE" id="PS00721">
    <property type="entry name" value="FTHFS_1"/>
    <property type="match status" value="1"/>
</dbReference>
<dbReference type="CDD" id="cd00477">
    <property type="entry name" value="FTHFS"/>
    <property type="match status" value="1"/>
</dbReference>
<dbReference type="NCBIfam" id="NF010030">
    <property type="entry name" value="PRK13505.1"/>
    <property type="match status" value="1"/>
</dbReference>
<evidence type="ECO:0000256" key="3">
    <source>
        <dbReference type="ARBA" id="ARBA00022598"/>
    </source>
</evidence>
<sequence>MTHLSDLDIANQATIKPISEIAEKIGIPEDALEQYGHYKAKIDINKLDDKGDKGKVVLVTAMSPTPAGEGKSTVTVGLADAFHELGENVMMALREPALGPVFGIKGGATGGGYAQVLPMEDINLHFNGDFHAITTANNALAAFIDNHIHQGNELGIDQRRIEWKRVLDMNDRELRKVVVGLGGPTQGVPREDGFNITVASEIMAILCLSTGLKDLKASIANITIGYTRDRKPVTVADLKVEGALAMILKDAIKPNLVQSIEGTPALIHGGPFANIAHGCNSIIATETARKLADIVVTEAGFGSDLGAEKFMNIKARKAGFEPSAAVVVATIRALKMHGGVAKDDLKEENVQAVRDGLANLERHIENIRSFGVEPVVALNAFVSDTEAEEQVVEDWAKEHGVRIALTEVWEKGGKGGVELAKQVQEVLNEKHDFKHTYDLDLPIEEKIEKVVTNIYGGNKVTFTSGALKQLKQIKENGWDNYPVCMAKTQYSFTDDKDRLGAPDDFEITIRELQPKTGAGFIVALTGAIMTMPGLPKKPAALNMDVTEDGHAKGLF</sequence>
<comment type="caution">
    <text evidence="9">The sequence shown here is derived from an EMBL/GenBank/DDBJ whole genome shotgun (WGS) entry which is preliminary data.</text>
</comment>
<accession>A0AAJ0JRD0</accession>
<comment type="pathway">
    <text evidence="1 8">One-carbon metabolism; tetrahydrofolate interconversion.</text>
</comment>
<keyword evidence="3 8" id="KW-0436">Ligase</keyword>
<feature type="binding site" evidence="8">
    <location>
        <begin position="65"/>
        <end position="72"/>
    </location>
    <ligand>
        <name>ATP</name>
        <dbReference type="ChEBI" id="CHEBI:30616"/>
    </ligand>
</feature>
<gene>
    <name evidence="8" type="primary">fhs</name>
    <name evidence="9" type="ORF">VV61_00645</name>
</gene>
<dbReference type="Gene3D" id="3.30.1510.10">
    <property type="entry name" value="Domain 2, N(10)-formyltetrahydrofolate synthetase"/>
    <property type="match status" value="1"/>
</dbReference>
<evidence type="ECO:0000313" key="9">
    <source>
        <dbReference type="EMBL" id="KKB26026.1"/>
    </source>
</evidence>